<comment type="caution">
    <text evidence="5">The sequence shown here is derived from an EMBL/GenBank/DDBJ whole genome shotgun (WGS) entry which is preliminary data.</text>
</comment>
<dbReference type="PANTHER" id="PTHR30036">
    <property type="entry name" value="D-XYLOSE-BINDING PERIPLASMIC PROTEIN"/>
    <property type="match status" value="1"/>
</dbReference>
<proteinExistence type="inferred from homology"/>
<evidence type="ECO:0000256" key="3">
    <source>
        <dbReference type="SAM" id="SignalP"/>
    </source>
</evidence>
<dbReference type="PROSITE" id="PS51257">
    <property type="entry name" value="PROKAR_LIPOPROTEIN"/>
    <property type="match status" value="1"/>
</dbReference>
<keyword evidence="6" id="KW-1185">Reference proteome</keyword>
<dbReference type="InterPro" id="IPR050555">
    <property type="entry name" value="Bact_Solute-Bind_Prot2"/>
</dbReference>
<evidence type="ECO:0000313" key="6">
    <source>
        <dbReference type="Proteomes" id="UP001596028"/>
    </source>
</evidence>
<organism evidence="5 6">
    <name type="scientific">Cohnella hongkongensis</name>
    <dbReference type="NCBI Taxonomy" id="178337"/>
    <lineage>
        <taxon>Bacteria</taxon>
        <taxon>Bacillati</taxon>
        <taxon>Bacillota</taxon>
        <taxon>Bacilli</taxon>
        <taxon>Bacillales</taxon>
        <taxon>Paenibacillaceae</taxon>
        <taxon>Cohnella</taxon>
    </lineage>
</organism>
<dbReference type="Gene3D" id="3.40.50.2300">
    <property type="match status" value="2"/>
</dbReference>
<feature type="chain" id="PRO_5045573951" evidence="3">
    <location>
        <begin position="18"/>
        <end position="337"/>
    </location>
</feature>
<reference evidence="6" key="1">
    <citation type="journal article" date="2019" name="Int. J. Syst. Evol. Microbiol.">
        <title>The Global Catalogue of Microorganisms (GCM) 10K type strain sequencing project: providing services to taxonomists for standard genome sequencing and annotation.</title>
        <authorList>
            <consortium name="The Broad Institute Genomics Platform"/>
            <consortium name="The Broad Institute Genome Sequencing Center for Infectious Disease"/>
            <person name="Wu L."/>
            <person name="Ma J."/>
        </authorList>
    </citation>
    <scope>NUCLEOTIDE SEQUENCE [LARGE SCALE GENOMIC DNA]</scope>
    <source>
        <strain evidence="6">CCUG 49571</strain>
    </source>
</reference>
<evidence type="ECO:0000313" key="5">
    <source>
        <dbReference type="EMBL" id="MFC4600723.1"/>
    </source>
</evidence>
<evidence type="ECO:0000256" key="2">
    <source>
        <dbReference type="ARBA" id="ARBA00007639"/>
    </source>
</evidence>
<dbReference type="Pfam" id="PF13407">
    <property type="entry name" value="Peripla_BP_4"/>
    <property type="match status" value="1"/>
</dbReference>
<dbReference type="RefSeq" id="WP_378100058.1">
    <property type="nucleotide sequence ID" value="NZ_JBHSEP010000018.1"/>
</dbReference>
<gene>
    <name evidence="5" type="ORF">ACFO3S_20940</name>
</gene>
<comment type="subcellular location">
    <subcellularLocation>
        <location evidence="1">Cell envelope</location>
    </subcellularLocation>
</comment>
<comment type="similarity">
    <text evidence="2">Belongs to the bacterial solute-binding protein 2 family.</text>
</comment>
<feature type="domain" description="Periplasmic binding protein" evidence="4">
    <location>
        <begin position="51"/>
        <end position="310"/>
    </location>
</feature>
<keyword evidence="3" id="KW-0732">Signal</keyword>
<dbReference type="Proteomes" id="UP001596028">
    <property type="component" value="Unassembled WGS sequence"/>
</dbReference>
<feature type="signal peptide" evidence="3">
    <location>
        <begin position="1"/>
        <end position="17"/>
    </location>
</feature>
<evidence type="ECO:0000259" key="4">
    <source>
        <dbReference type="Pfam" id="PF13407"/>
    </source>
</evidence>
<protein>
    <submittedName>
        <fullName evidence="5">Substrate-binding domain-containing protein</fullName>
    </submittedName>
</protein>
<dbReference type="InterPro" id="IPR025997">
    <property type="entry name" value="SBP_2_dom"/>
</dbReference>
<dbReference type="InterPro" id="IPR028082">
    <property type="entry name" value="Peripla_BP_I"/>
</dbReference>
<name>A0ABV9FFL0_9BACL</name>
<dbReference type="EMBL" id="JBHSEP010000018">
    <property type="protein sequence ID" value="MFC4600723.1"/>
    <property type="molecule type" value="Genomic_DNA"/>
</dbReference>
<dbReference type="SUPFAM" id="SSF53822">
    <property type="entry name" value="Periplasmic binding protein-like I"/>
    <property type="match status" value="1"/>
</dbReference>
<sequence length="337" mass="35835">MKRIAIFLLAGVVALLAACSKEAPSSSQEPSVSASSPEGAGAEGEKNYHFVFIPKVVHPWYDAVETGAKKAAEELKSQGINVKIEFDAPPQADVVLHAQKIESVVSKKPDAIAVAVLDDASDSAVINDATKAGAKIITFDTDAPDSSRLMYVGHDKNEEDGAMLAALLAQKMNEEGEVAILVGSLSAPNHSQRVAGFKKQMANYPNIKIVEEQADNDDLEKAVSLTESILQAHPNVKGFFGSNASNPIGIARAVKDSGNAGNIFIVGMDDLPETIEFINEGVITGTVVQNVSDIGYNSVKYMVDILEGKEVPETVPTGSYVVTKDNMDEYLSKTGQQ</sequence>
<evidence type="ECO:0000256" key="1">
    <source>
        <dbReference type="ARBA" id="ARBA00004196"/>
    </source>
</evidence>
<dbReference type="PANTHER" id="PTHR30036:SF7">
    <property type="entry name" value="ABC TRANSPORTER PERIPLASMIC-BINDING PROTEIN YPHF"/>
    <property type="match status" value="1"/>
</dbReference>
<accession>A0ABV9FFL0</accession>